<feature type="transmembrane region" description="Helical" evidence="7">
    <location>
        <begin position="490"/>
        <end position="508"/>
    </location>
</feature>
<dbReference type="PANTHER" id="PTHR48041:SF91">
    <property type="entry name" value="ABC TRANSPORTER G FAMILY MEMBER 28"/>
    <property type="match status" value="1"/>
</dbReference>
<feature type="domain" description="ABC transporter" evidence="8">
    <location>
        <begin position="152"/>
        <end position="380"/>
    </location>
</feature>
<dbReference type="InterPro" id="IPR050352">
    <property type="entry name" value="ABCG_transporters"/>
</dbReference>
<feature type="compositionally biased region" description="Low complexity" evidence="6">
    <location>
        <begin position="97"/>
        <end position="108"/>
    </location>
</feature>
<dbReference type="STRING" id="329046.A0A1Y2CSV8"/>
<keyword evidence="10" id="KW-1185">Reference proteome</keyword>
<comment type="subcellular location">
    <subcellularLocation>
        <location evidence="1">Membrane</location>
        <topology evidence="1">Multi-pass membrane protein</topology>
    </subcellularLocation>
</comment>
<evidence type="ECO:0000256" key="2">
    <source>
        <dbReference type="ARBA" id="ARBA00022448"/>
    </source>
</evidence>
<feature type="region of interest" description="Disordered" evidence="6">
    <location>
        <begin position="312"/>
        <end position="346"/>
    </location>
</feature>
<reference evidence="9 10" key="1">
    <citation type="submission" date="2016-07" db="EMBL/GenBank/DDBJ databases">
        <title>Pervasive Adenine N6-methylation of Active Genes in Fungi.</title>
        <authorList>
            <consortium name="DOE Joint Genome Institute"/>
            <person name="Mondo S.J."/>
            <person name="Dannebaum R.O."/>
            <person name="Kuo R.C."/>
            <person name="Labutti K."/>
            <person name="Haridas S."/>
            <person name="Kuo A."/>
            <person name="Salamov A."/>
            <person name="Ahrendt S.R."/>
            <person name="Lipzen A."/>
            <person name="Sullivan W."/>
            <person name="Andreopoulos W.B."/>
            <person name="Clum A."/>
            <person name="Lindquist E."/>
            <person name="Daum C."/>
            <person name="Ramamoorthy G.K."/>
            <person name="Gryganskyi A."/>
            <person name="Culley D."/>
            <person name="Magnuson J.K."/>
            <person name="James T.Y."/>
            <person name="O'Malley M.A."/>
            <person name="Stajich J.E."/>
            <person name="Spatafora J.W."/>
            <person name="Visel A."/>
            <person name="Grigoriev I.V."/>
        </authorList>
    </citation>
    <scope>NUCLEOTIDE SEQUENCE [LARGE SCALE GENOMIC DNA]</scope>
    <source>
        <strain evidence="9 10">JEL800</strain>
    </source>
</reference>
<dbReference type="InterPro" id="IPR027417">
    <property type="entry name" value="P-loop_NTPase"/>
</dbReference>
<evidence type="ECO:0000256" key="6">
    <source>
        <dbReference type="SAM" id="MobiDB-lite"/>
    </source>
</evidence>
<dbReference type="AlphaFoldDB" id="A0A1Y2CSV8"/>
<feature type="compositionally biased region" description="Low complexity" evidence="6">
    <location>
        <begin position="315"/>
        <end position="328"/>
    </location>
</feature>
<feature type="transmembrane region" description="Helical" evidence="7">
    <location>
        <begin position="431"/>
        <end position="452"/>
    </location>
</feature>
<protein>
    <recommendedName>
        <fullName evidence="8">ABC transporter domain-containing protein</fullName>
    </recommendedName>
</protein>
<evidence type="ECO:0000313" key="10">
    <source>
        <dbReference type="Proteomes" id="UP000193642"/>
    </source>
</evidence>
<feature type="transmembrane region" description="Helical" evidence="7">
    <location>
        <begin position="520"/>
        <end position="540"/>
    </location>
</feature>
<dbReference type="EMBL" id="MCGO01000008">
    <property type="protein sequence ID" value="ORY50037.1"/>
    <property type="molecule type" value="Genomic_DNA"/>
</dbReference>
<dbReference type="Proteomes" id="UP000193642">
    <property type="component" value="Unassembled WGS sequence"/>
</dbReference>
<evidence type="ECO:0000256" key="5">
    <source>
        <dbReference type="ARBA" id="ARBA00023136"/>
    </source>
</evidence>
<evidence type="ECO:0000256" key="3">
    <source>
        <dbReference type="ARBA" id="ARBA00022692"/>
    </source>
</evidence>
<dbReference type="PROSITE" id="PS00211">
    <property type="entry name" value="ABC_TRANSPORTER_1"/>
    <property type="match status" value="1"/>
</dbReference>
<evidence type="ECO:0000313" key="9">
    <source>
        <dbReference type="EMBL" id="ORY50037.1"/>
    </source>
</evidence>
<evidence type="ECO:0000259" key="8">
    <source>
        <dbReference type="PROSITE" id="PS50893"/>
    </source>
</evidence>
<dbReference type="InterPro" id="IPR017871">
    <property type="entry name" value="ABC_transporter-like_CS"/>
</dbReference>
<proteinExistence type="predicted"/>
<feature type="region of interest" description="Disordered" evidence="6">
    <location>
        <begin position="87"/>
        <end position="110"/>
    </location>
</feature>
<keyword evidence="5 7" id="KW-0472">Membrane</keyword>
<keyword evidence="2" id="KW-0813">Transport</keyword>
<name>A0A1Y2CSV8_9FUNG</name>
<dbReference type="GO" id="GO:0042626">
    <property type="term" value="F:ATPase-coupled transmembrane transporter activity"/>
    <property type="evidence" value="ECO:0007669"/>
    <property type="project" value="TreeGrafter"/>
</dbReference>
<dbReference type="PANTHER" id="PTHR48041">
    <property type="entry name" value="ABC TRANSPORTER G FAMILY MEMBER 28"/>
    <property type="match status" value="1"/>
</dbReference>
<dbReference type="OrthoDB" id="66620at2759"/>
<dbReference type="GO" id="GO:0016887">
    <property type="term" value="F:ATP hydrolysis activity"/>
    <property type="evidence" value="ECO:0007669"/>
    <property type="project" value="InterPro"/>
</dbReference>
<accession>A0A1Y2CSV8</accession>
<dbReference type="GO" id="GO:0005524">
    <property type="term" value="F:ATP binding"/>
    <property type="evidence" value="ECO:0007669"/>
    <property type="project" value="InterPro"/>
</dbReference>
<evidence type="ECO:0000256" key="4">
    <source>
        <dbReference type="ARBA" id="ARBA00022989"/>
    </source>
</evidence>
<dbReference type="Pfam" id="PF00005">
    <property type="entry name" value="ABC_tran"/>
    <property type="match status" value="1"/>
</dbReference>
<dbReference type="Gene3D" id="3.40.50.300">
    <property type="entry name" value="P-loop containing nucleotide triphosphate hydrolases"/>
    <property type="match status" value="1"/>
</dbReference>
<dbReference type="PROSITE" id="PS50893">
    <property type="entry name" value="ABC_TRANSPORTER_2"/>
    <property type="match status" value="1"/>
</dbReference>
<feature type="transmembrane region" description="Helical" evidence="7">
    <location>
        <begin position="464"/>
        <end position="483"/>
    </location>
</feature>
<comment type="caution">
    <text evidence="9">The sequence shown here is derived from an EMBL/GenBank/DDBJ whole genome shotgun (WGS) entry which is preliminary data.</text>
</comment>
<organism evidence="9 10">
    <name type="scientific">Rhizoclosmatium globosum</name>
    <dbReference type="NCBI Taxonomy" id="329046"/>
    <lineage>
        <taxon>Eukaryota</taxon>
        <taxon>Fungi</taxon>
        <taxon>Fungi incertae sedis</taxon>
        <taxon>Chytridiomycota</taxon>
        <taxon>Chytridiomycota incertae sedis</taxon>
        <taxon>Chytridiomycetes</taxon>
        <taxon>Chytridiales</taxon>
        <taxon>Chytriomycetaceae</taxon>
        <taxon>Rhizoclosmatium</taxon>
    </lineage>
</organism>
<dbReference type="InterPro" id="IPR003439">
    <property type="entry name" value="ABC_transporter-like_ATP-bd"/>
</dbReference>
<keyword evidence="3 7" id="KW-0812">Transmembrane</keyword>
<keyword evidence="4 7" id="KW-1133">Transmembrane helix</keyword>
<dbReference type="SUPFAM" id="SSF52540">
    <property type="entry name" value="P-loop containing nucleoside triphosphate hydrolases"/>
    <property type="match status" value="1"/>
</dbReference>
<dbReference type="GO" id="GO:0016020">
    <property type="term" value="C:membrane"/>
    <property type="evidence" value="ECO:0007669"/>
    <property type="project" value="UniProtKB-SubCell"/>
</dbReference>
<gene>
    <name evidence="9" type="ORF">BCR33DRAFT_763088</name>
</gene>
<feature type="transmembrane region" description="Helical" evidence="7">
    <location>
        <begin position="622"/>
        <end position="642"/>
    </location>
</feature>
<feature type="transmembrane region" description="Helical" evidence="7">
    <location>
        <begin position="547"/>
        <end position="566"/>
    </location>
</feature>
<evidence type="ECO:0000256" key="1">
    <source>
        <dbReference type="ARBA" id="ARBA00004141"/>
    </source>
</evidence>
<sequence length="643" mass="69611">MSGVWDYTALPGNPFVVNGQRLKGKPWILPPLEPTSPSRKALALDTAVSATQHNQSETPLTSLGTTLRQSRSKTLAGQECSALPKDLTACQSSQEGSESSPTTFSTPSDLTATTIPEKLVSSANHSQSENISALTASVHKSLNGQDNLQMTYDFEGLSLKLPDGKMILQGVTGAVKAGRMTAIMGPSGAGKTTFMNVLMGKVARTAGTLKINGTVAEMASFKKIIGYVPQEDTMIEELTNSFAKLVDNAEVENHVDAILKALNLAHVAHKRIGNVLERGISGGQRKRVNIGLELAAAPLTVFLMNPPPVSIPLEPSTQSTSCTQSPVSASQSSPLRRRPHDRPGRPHLVLWPCRGAKPYFEDLGFEFKPTANDADTLMDILAGHLEVPETNSAAYVGGTTQLDEIAKARGASFIRQVGLSHNRSIAQQIRLISGFVMELLVGMLCGGIMGFACNGGESVYGMMNYPYTALSPGPNYWFLAILLPWKNLSVIYRIALASAHFVALYYFLAQPPISLGLQYVLIFLNFFGIYGLGMIISMIVRRENAPILAVTTALITEVLCGFGPTLKQAVKEKFDFIMDIGVNRWMCEAQFALWLQPYQNVYSFEEATNQFGYQFGNTNRNIGAMIGIGLAYRAIAGILFVMS</sequence>
<evidence type="ECO:0000256" key="7">
    <source>
        <dbReference type="SAM" id="Phobius"/>
    </source>
</evidence>